<dbReference type="CDD" id="cd14868">
    <property type="entry name" value="uS7_Mitochondria_Fungi"/>
    <property type="match status" value="1"/>
</dbReference>
<evidence type="ECO:0000256" key="3">
    <source>
        <dbReference type="ARBA" id="ARBA00022980"/>
    </source>
</evidence>
<evidence type="ECO:0000256" key="1">
    <source>
        <dbReference type="ARBA" id="ARBA00004173"/>
    </source>
</evidence>
<keyword evidence="5" id="KW-0687">Ribonucleoprotein</keyword>
<dbReference type="GO" id="GO:1990904">
    <property type="term" value="C:ribonucleoprotein complex"/>
    <property type="evidence" value="ECO:0007669"/>
    <property type="project" value="UniProtKB-KW"/>
</dbReference>
<comment type="similarity">
    <text evidence="2">Belongs to the universal ribosomal protein uS7 family.</text>
</comment>
<dbReference type="GeneID" id="27333321"/>
<dbReference type="HOGENOM" id="CLU_049057_0_1_1"/>
<dbReference type="RefSeq" id="XP_016236403.1">
    <property type="nucleotide sequence ID" value="XM_016380576.1"/>
</dbReference>
<dbReference type="SUPFAM" id="SSF47973">
    <property type="entry name" value="Ribosomal protein S7"/>
    <property type="match status" value="1"/>
</dbReference>
<evidence type="ECO:0000256" key="7">
    <source>
        <dbReference type="ARBA" id="ARBA00039306"/>
    </source>
</evidence>
<dbReference type="OrthoDB" id="9972728at2759"/>
<evidence type="ECO:0000256" key="4">
    <source>
        <dbReference type="ARBA" id="ARBA00023128"/>
    </source>
</evidence>
<dbReference type="AlphaFoldDB" id="A0A0D1ZTS9"/>
<evidence type="ECO:0000313" key="11">
    <source>
        <dbReference type="Proteomes" id="UP000053328"/>
    </source>
</evidence>
<evidence type="ECO:0000259" key="9">
    <source>
        <dbReference type="Pfam" id="PF00177"/>
    </source>
</evidence>
<feature type="compositionally biased region" description="Basic and acidic residues" evidence="8">
    <location>
        <begin position="92"/>
        <end position="113"/>
    </location>
</feature>
<gene>
    <name evidence="10" type="ORF">PV08_06238</name>
</gene>
<keyword evidence="11" id="KW-1185">Reference proteome</keyword>
<dbReference type="VEuPathDB" id="FungiDB:PV08_06238"/>
<dbReference type="Proteomes" id="UP000053328">
    <property type="component" value="Unassembled WGS sequence"/>
</dbReference>
<dbReference type="InterPro" id="IPR000235">
    <property type="entry name" value="Ribosomal_uS7"/>
</dbReference>
<dbReference type="Pfam" id="PF00177">
    <property type="entry name" value="Ribosomal_S7"/>
    <property type="match status" value="1"/>
</dbReference>
<dbReference type="InterPro" id="IPR036823">
    <property type="entry name" value="Ribosomal_uS7_dom_sf"/>
</dbReference>
<dbReference type="STRING" id="91928.A0A0D1ZTS9"/>
<dbReference type="Gene3D" id="1.10.455.10">
    <property type="entry name" value="Ribosomal protein S7 domain"/>
    <property type="match status" value="1"/>
</dbReference>
<evidence type="ECO:0000256" key="6">
    <source>
        <dbReference type="ARBA" id="ARBA00037226"/>
    </source>
</evidence>
<protein>
    <recommendedName>
        <fullName evidence="7">Small ribosomal subunit protein uS7m</fullName>
    </recommendedName>
</protein>
<proteinExistence type="inferred from homology"/>
<organism evidence="10 11">
    <name type="scientific">Exophiala spinifera</name>
    <dbReference type="NCBI Taxonomy" id="91928"/>
    <lineage>
        <taxon>Eukaryota</taxon>
        <taxon>Fungi</taxon>
        <taxon>Dikarya</taxon>
        <taxon>Ascomycota</taxon>
        <taxon>Pezizomycotina</taxon>
        <taxon>Eurotiomycetes</taxon>
        <taxon>Chaetothyriomycetidae</taxon>
        <taxon>Chaetothyriales</taxon>
        <taxon>Herpotrichiellaceae</taxon>
        <taxon>Exophiala</taxon>
    </lineage>
</organism>
<dbReference type="InterPro" id="IPR023798">
    <property type="entry name" value="Ribosomal_uS7_dom"/>
</dbReference>
<sequence>MPPRLHLFAARSVTFRPKPSASSQSFTPPAVLQQRTASDDVSKKPATTPVAPGTKAPYQDQLPHVTEEQAALDKSMGETPPDIEQGTPVQEILRRDKDAQEKAPKVLKDDLKKPSPPGTRSYSTAVERPLPSQNNARVEFRDMKVVGLDYPDAGFGHKFVLPDIQGMTKLDNFRSRYDPVVDQVTKSIMRHGKLSRAQSNMTTILDILRTAPVPSAAGNEQSSTGTERSLVSTVPREALPLEPVKYLTAAIDSVAPLIKIRQQKGIMGGGASLPLPVPLGLRQRRRTAIQWILAAADSRRELTLAERVAKEVINVAEGRSSAWEKRQRVHRLAISARANIRIAAGGRRIKKKAGSR</sequence>
<comment type="subcellular location">
    <subcellularLocation>
        <location evidence="1">Mitochondrion</location>
    </subcellularLocation>
</comment>
<name>A0A0D1ZTS9_9EURO</name>
<dbReference type="PANTHER" id="PTHR11205">
    <property type="entry name" value="RIBOSOMAL PROTEIN S7"/>
    <property type="match status" value="1"/>
</dbReference>
<keyword evidence="3" id="KW-0689">Ribosomal protein</keyword>
<feature type="domain" description="Small ribosomal subunit protein uS7" evidence="9">
    <location>
        <begin position="178"/>
        <end position="337"/>
    </location>
</feature>
<evidence type="ECO:0000256" key="5">
    <source>
        <dbReference type="ARBA" id="ARBA00023274"/>
    </source>
</evidence>
<evidence type="ECO:0000256" key="2">
    <source>
        <dbReference type="ARBA" id="ARBA00007151"/>
    </source>
</evidence>
<dbReference type="GO" id="GO:0005840">
    <property type="term" value="C:ribosome"/>
    <property type="evidence" value="ECO:0007669"/>
    <property type="project" value="UniProtKB-KW"/>
</dbReference>
<reference evidence="10 11" key="1">
    <citation type="submission" date="2015-01" db="EMBL/GenBank/DDBJ databases">
        <title>The Genome Sequence of Exophiala spinifera CBS89968.</title>
        <authorList>
            <consortium name="The Broad Institute Genomics Platform"/>
            <person name="Cuomo C."/>
            <person name="de Hoog S."/>
            <person name="Gorbushina A."/>
            <person name="Stielow B."/>
            <person name="Teixiera M."/>
            <person name="Abouelleil A."/>
            <person name="Chapman S.B."/>
            <person name="Priest M."/>
            <person name="Young S.K."/>
            <person name="Wortman J."/>
            <person name="Nusbaum C."/>
            <person name="Birren B."/>
        </authorList>
    </citation>
    <scope>NUCLEOTIDE SEQUENCE [LARGE SCALE GENOMIC DNA]</scope>
    <source>
        <strain evidence="10 11">CBS 89968</strain>
    </source>
</reference>
<evidence type="ECO:0000256" key="8">
    <source>
        <dbReference type="SAM" id="MobiDB-lite"/>
    </source>
</evidence>
<dbReference type="FunFam" id="1.10.455.10:FF:000006">
    <property type="entry name" value="37S ribosomal protein S7, mitochondrial"/>
    <property type="match status" value="1"/>
</dbReference>
<dbReference type="InterPro" id="IPR047988">
    <property type="entry name" value="Ribosomal_uS7m_fungi"/>
</dbReference>
<keyword evidence="4" id="KW-0496">Mitochondrion</keyword>
<accession>A0A0D1ZTS9</accession>
<dbReference type="GO" id="GO:0006412">
    <property type="term" value="P:translation"/>
    <property type="evidence" value="ECO:0007669"/>
    <property type="project" value="InterPro"/>
</dbReference>
<dbReference type="GO" id="GO:0005739">
    <property type="term" value="C:mitochondrion"/>
    <property type="evidence" value="ECO:0007669"/>
    <property type="project" value="UniProtKB-SubCell"/>
</dbReference>
<dbReference type="EMBL" id="KN847495">
    <property type="protein sequence ID" value="KIW16187.1"/>
    <property type="molecule type" value="Genomic_DNA"/>
</dbReference>
<evidence type="ECO:0000313" key="10">
    <source>
        <dbReference type="EMBL" id="KIW16187.1"/>
    </source>
</evidence>
<feature type="region of interest" description="Disordered" evidence="8">
    <location>
        <begin position="13"/>
        <end position="130"/>
    </location>
</feature>
<comment type="function">
    <text evidence="6">Component of the mitochondrial ribosome (mitoribosome), a dedicated translation machinery responsible for the synthesis of mitochondrial genome-encoded proteins, including at least some of the essential transmembrane subunits of the mitochondrial respiratory chain. The mitoribosomes are attached to the mitochondrial inner membrane and translation products are cotranslationally integrated into the membrane.</text>
</comment>